<dbReference type="InterPro" id="IPR011545">
    <property type="entry name" value="DEAD/DEAH_box_helicase_dom"/>
</dbReference>
<dbReference type="Pfam" id="PF17757">
    <property type="entry name" value="UvrB_inter"/>
    <property type="match status" value="1"/>
</dbReference>
<dbReference type="InterPro" id="IPR036101">
    <property type="entry name" value="CarD-like/TRCF_RID_sf"/>
</dbReference>
<feature type="domain" description="Helicase C-terminal" evidence="15">
    <location>
        <begin position="811"/>
        <end position="977"/>
    </location>
</feature>
<dbReference type="PROSITE" id="PS51192">
    <property type="entry name" value="HELICASE_ATP_BIND_1"/>
    <property type="match status" value="1"/>
</dbReference>
<keyword evidence="9 13" id="KW-0234">DNA repair</keyword>
<dbReference type="InterPro" id="IPR003711">
    <property type="entry name" value="CarD-like/TRCF_RID"/>
</dbReference>
<evidence type="ECO:0000256" key="9">
    <source>
        <dbReference type="ARBA" id="ARBA00023204"/>
    </source>
</evidence>
<keyword evidence="2 13" id="KW-0963">Cytoplasm</keyword>
<dbReference type="SUPFAM" id="SSF143517">
    <property type="entry name" value="TRCF domain-like"/>
    <property type="match status" value="1"/>
</dbReference>
<keyword evidence="6" id="KW-0347">Helicase</keyword>
<dbReference type="EMBL" id="WHJC01000001">
    <property type="protein sequence ID" value="MPQ42173.1"/>
    <property type="molecule type" value="Genomic_DNA"/>
</dbReference>
<evidence type="ECO:0000259" key="14">
    <source>
        <dbReference type="PROSITE" id="PS51192"/>
    </source>
</evidence>
<keyword evidence="17" id="KW-1185">Reference proteome</keyword>
<keyword evidence="8 13" id="KW-0238">DNA-binding</keyword>
<gene>
    <name evidence="13 16" type="primary">mfd</name>
    <name evidence="16" type="ORF">GBZ86_00140</name>
</gene>
<dbReference type="Gene3D" id="3.40.50.11180">
    <property type="match status" value="1"/>
</dbReference>
<dbReference type="FunFam" id="3.40.50.300:FF:000546">
    <property type="entry name" value="Transcription-repair-coupling factor"/>
    <property type="match status" value="1"/>
</dbReference>
<dbReference type="InterPro" id="IPR004576">
    <property type="entry name" value="Mfd"/>
</dbReference>
<dbReference type="GO" id="GO:0016787">
    <property type="term" value="F:hydrolase activity"/>
    <property type="evidence" value="ECO:0007669"/>
    <property type="project" value="UniProtKB-KW"/>
</dbReference>
<dbReference type="GO" id="GO:0006355">
    <property type="term" value="P:regulation of DNA-templated transcription"/>
    <property type="evidence" value="ECO:0007669"/>
    <property type="project" value="UniProtKB-UniRule"/>
</dbReference>
<evidence type="ECO:0000256" key="4">
    <source>
        <dbReference type="ARBA" id="ARBA00022763"/>
    </source>
</evidence>
<evidence type="ECO:0000313" key="16">
    <source>
        <dbReference type="EMBL" id="MPQ42173.1"/>
    </source>
</evidence>
<dbReference type="SUPFAM" id="SSF52540">
    <property type="entry name" value="P-loop containing nucleoside triphosphate hydrolases"/>
    <property type="match status" value="4"/>
</dbReference>
<dbReference type="Gene3D" id="3.30.2060.10">
    <property type="entry name" value="Penicillin-binding protein 1b domain"/>
    <property type="match status" value="1"/>
</dbReference>
<evidence type="ECO:0000256" key="11">
    <source>
        <dbReference type="ARBA" id="ARBA00061399"/>
    </source>
</evidence>
<evidence type="ECO:0000256" key="5">
    <source>
        <dbReference type="ARBA" id="ARBA00022801"/>
    </source>
</evidence>
<dbReference type="PANTHER" id="PTHR47964:SF1">
    <property type="entry name" value="ATP-DEPENDENT DNA HELICASE HOMOLOG RECG, CHLOROPLASTIC"/>
    <property type="match status" value="1"/>
</dbReference>
<keyword evidence="3 13" id="KW-0547">Nucleotide-binding</keyword>
<comment type="function">
    <text evidence="13">Couples transcription and DNA repair by recognizing RNA polymerase (RNAP) stalled at DNA lesions. Mediates ATP-dependent release of RNAP and its truncated transcript from the DNA, and recruitment of nucleotide excision repair machinery to the damaged site.</text>
</comment>
<evidence type="ECO:0000256" key="1">
    <source>
        <dbReference type="ARBA" id="ARBA00004496"/>
    </source>
</evidence>
<dbReference type="EC" id="3.6.4.-" evidence="13"/>
<evidence type="ECO:0000256" key="13">
    <source>
        <dbReference type="HAMAP-Rule" id="MF_00969"/>
    </source>
</evidence>
<comment type="subcellular location">
    <subcellularLocation>
        <location evidence="1 13">Cytoplasm</location>
    </subcellularLocation>
</comment>
<protein>
    <recommendedName>
        <fullName evidence="12 13">Transcription-repair-coupling factor</fullName>
        <shortName evidence="13">TRCF</shortName>
        <ecNumber evidence="13">3.6.4.-</ecNumber>
    </recommendedName>
</protein>
<reference evidence="16 17" key="1">
    <citation type="submission" date="2019-10" db="EMBL/GenBank/DDBJ databases">
        <title>The Genome Sequence of Clostridium tarantellae Isolated from Fish Brain.</title>
        <authorList>
            <person name="Bano L."/>
            <person name="Kiel M."/>
            <person name="Sales G."/>
            <person name="Doxey A.C."/>
            <person name="Mansfield M.J."/>
            <person name="Schiavone M."/>
            <person name="Rossetto O."/>
            <person name="Pirazzini M."/>
            <person name="Dobrindt U."/>
            <person name="Montecucco C."/>
        </authorList>
    </citation>
    <scope>NUCLEOTIDE SEQUENCE [LARGE SCALE GENOMIC DNA]</scope>
    <source>
        <strain evidence="16 17">DSM 3997</strain>
    </source>
</reference>
<comment type="similarity">
    <text evidence="10 13">In the N-terminal section; belongs to the UvrB family.</text>
</comment>
<dbReference type="Gene3D" id="3.90.1150.50">
    <property type="entry name" value="Transcription-repair-coupling factor, D7 domain"/>
    <property type="match status" value="1"/>
</dbReference>
<name>A0A6I1MHD1_9CLOT</name>
<dbReference type="Pfam" id="PF00270">
    <property type="entry name" value="DEAD"/>
    <property type="match status" value="1"/>
</dbReference>
<dbReference type="SMART" id="SM00982">
    <property type="entry name" value="TRCF"/>
    <property type="match status" value="1"/>
</dbReference>
<dbReference type="GO" id="GO:0003684">
    <property type="term" value="F:damaged DNA binding"/>
    <property type="evidence" value="ECO:0007669"/>
    <property type="project" value="InterPro"/>
</dbReference>
<feature type="domain" description="Helicase ATP-binding" evidence="14">
    <location>
        <begin position="641"/>
        <end position="802"/>
    </location>
</feature>
<evidence type="ECO:0000256" key="3">
    <source>
        <dbReference type="ARBA" id="ARBA00022741"/>
    </source>
</evidence>
<dbReference type="PROSITE" id="PS51194">
    <property type="entry name" value="HELICASE_CTER"/>
    <property type="match status" value="1"/>
</dbReference>
<dbReference type="GO" id="GO:0003678">
    <property type="term" value="F:DNA helicase activity"/>
    <property type="evidence" value="ECO:0007669"/>
    <property type="project" value="TreeGrafter"/>
</dbReference>
<dbReference type="Pfam" id="PF03461">
    <property type="entry name" value="TRCF"/>
    <property type="match status" value="1"/>
</dbReference>
<dbReference type="Gene3D" id="3.40.50.300">
    <property type="entry name" value="P-loop containing nucleotide triphosphate hydrolases"/>
    <property type="match status" value="2"/>
</dbReference>
<dbReference type="HAMAP" id="MF_00969">
    <property type="entry name" value="TRCF"/>
    <property type="match status" value="1"/>
</dbReference>
<evidence type="ECO:0000313" key="17">
    <source>
        <dbReference type="Proteomes" id="UP000430345"/>
    </source>
</evidence>
<keyword evidence="5 13" id="KW-0378">Hydrolase</keyword>
<dbReference type="InterPro" id="IPR014001">
    <property type="entry name" value="Helicase_ATP-bd"/>
</dbReference>
<evidence type="ECO:0000256" key="7">
    <source>
        <dbReference type="ARBA" id="ARBA00022840"/>
    </source>
</evidence>
<evidence type="ECO:0000256" key="10">
    <source>
        <dbReference type="ARBA" id="ARBA00061104"/>
    </source>
</evidence>
<dbReference type="AlphaFoldDB" id="A0A6I1MHD1"/>
<dbReference type="GO" id="GO:0005737">
    <property type="term" value="C:cytoplasm"/>
    <property type="evidence" value="ECO:0007669"/>
    <property type="project" value="UniProtKB-SubCell"/>
</dbReference>
<dbReference type="GO" id="GO:0005524">
    <property type="term" value="F:ATP binding"/>
    <property type="evidence" value="ECO:0007669"/>
    <property type="project" value="UniProtKB-UniRule"/>
</dbReference>
<dbReference type="InterPro" id="IPR047112">
    <property type="entry name" value="RecG/Mfd"/>
</dbReference>
<accession>A0A6I1MHD1</accession>
<organism evidence="16 17">
    <name type="scientific">Clostridium tarantellae</name>
    <dbReference type="NCBI Taxonomy" id="39493"/>
    <lineage>
        <taxon>Bacteria</taxon>
        <taxon>Bacillati</taxon>
        <taxon>Bacillota</taxon>
        <taxon>Clostridia</taxon>
        <taxon>Eubacteriales</taxon>
        <taxon>Clostridiaceae</taxon>
        <taxon>Clostridium</taxon>
    </lineage>
</organism>
<sequence length="1174" mass="135394">MRLKGLINPLFENKKFKSIQKSINEKLYPIEVTGLSESGKSYILDGIYESVNKPIVIVTHSDVEARNLYEDLGFYTSKVFYLPTKETVFYNIDAISGDLRWARLKVIKEMLDTSKKIIVTSIEAFSSIYTPLDLYEKHNFKIQVGNTLDSNELFQKLIECGYERTEIVEGKGEFCLRGGIVDIYPPHSNFPFRIDMFDNEIESIKTFNVESQRSIEKVDAIEIFPAKETILNEEIIKEAIGKISSELNEVNLSRNNNEEISNRITEIVKSNIELLKENGSFETIDSYLPFFFDNPSTLFDYIKDYIIIVDDAQRCKGKLESVLFEFKENYESFLERGNILPSQGKLMLNLETILGNFQGKEVIAINSFHKEDSFLSSYLKVDFNQITLNNYQGQLDLLIEEIKDKKSNGFKTLILSGTKLRGERLVDTLRERNIESVYRENVEEIFEGEIAITFGNQLKGFEFSDLKLCLISDKEVFGEAKRKMPKKKANKKGVAKIRSFGELRPGDYVVHVNSGIGVFKGIKQIEVNGHKRDYLDIEYSKGDKLYVPVEQLDLVQKYIGAEGIEPKINKLGGNEWQKAKAKARKSINDIAGDLVKLYAARATLKGHKFIKDTEWQNQFEDEFPYEETPDQLTSLEEIKKDMESNKPMDRLLCGDVGYGKTEVAIRAAFKAVMDGKQVAFLVPTTILAEQHYKNFIKRFNGFPVKIDMISRFRSKKDQTTTLQYLKEGNIDILIGTHRLVSKDIQFKDLGLLIVDEEQRFGVTQKEKIKNVKKNIDVLTLSATPIPRTLHMSLTGVRDISVIETPPEDRYPIQTYVVEHNDQLLRDAILREINREGQVFFVHNRVESIQSIASYVQNLVPECKTSIIHGRMTERQLEKEMIGFMNKESNVLVCTSIIETGIDIPNVNTMIVYDADKMGLSQLYQLRGRVGRSNRVAYSYFVYQKDKVLTEVAEKRLKALKDFTELGSGFKIAMRDLEIRGAGNMMGSAQHGHMSSIGYDLYCRMLEDTIKIIKGEIDQEPVETTVDIKVDAFISSDYINDETQKIEIYKKIAAIENEEDYLYVKEELEDRYLSIPQTVFNLMDIAYIKSKARLLNIEEIKERNEEIIFTFESRERTDKRIFLKLLEKHKKNILFKFGDKPTFNYRFKDVKKEDLLKIFKDILDELVKNKNLKKK</sequence>
<keyword evidence="7 13" id="KW-0067">ATP-binding</keyword>
<dbReference type="Pfam" id="PF00271">
    <property type="entry name" value="Helicase_C"/>
    <property type="match status" value="1"/>
</dbReference>
<dbReference type="Pfam" id="PF02559">
    <property type="entry name" value="CarD_TRCF_RID"/>
    <property type="match status" value="1"/>
</dbReference>
<keyword evidence="4 13" id="KW-0227">DNA damage</keyword>
<evidence type="ECO:0000259" key="15">
    <source>
        <dbReference type="PROSITE" id="PS51194"/>
    </source>
</evidence>
<dbReference type="InterPro" id="IPR001650">
    <property type="entry name" value="Helicase_C-like"/>
</dbReference>
<dbReference type="SMART" id="SM01058">
    <property type="entry name" value="CarD_TRCF"/>
    <property type="match status" value="1"/>
</dbReference>
<comment type="caution">
    <text evidence="16">The sequence shown here is derived from an EMBL/GenBank/DDBJ whole genome shotgun (WGS) entry which is preliminary data.</text>
</comment>
<dbReference type="SMART" id="SM00487">
    <property type="entry name" value="DEXDc"/>
    <property type="match status" value="1"/>
</dbReference>
<evidence type="ECO:0000256" key="6">
    <source>
        <dbReference type="ARBA" id="ARBA00022806"/>
    </source>
</evidence>
<dbReference type="InterPro" id="IPR027417">
    <property type="entry name" value="P-loop_NTPase"/>
</dbReference>
<dbReference type="NCBIfam" id="TIGR00580">
    <property type="entry name" value="mfd"/>
    <property type="match status" value="1"/>
</dbReference>
<dbReference type="Gene3D" id="2.40.10.170">
    <property type="match status" value="1"/>
</dbReference>
<dbReference type="InterPro" id="IPR041471">
    <property type="entry name" value="UvrB_inter"/>
</dbReference>
<evidence type="ECO:0000256" key="2">
    <source>
        <dbReference type="ARBA" id="ARBA00022490"/>
    </source>
</evidence>
<dbReference type="CDD" id="cd17991">
    <property type="entry name" value="DEXHc_TRCF"/>
    <property type="match status" value="1"/>
</dbReference>
<dbReference type="GO" id="GO:0000716">
    <property type="term" value="P:transcription-coupled nucleotide-excision repair, DNA damage recognition"/>
    <property type="evidence" value="ECO:0007669"/>
    <property type="project" value="UniProtKB-UniRule"/>
</dbReference>
<dbReference type="Proteomes" id="UP000430345">
    <property type="component" value="Unassembled WGS sequence"/>
</dbReference>
<dbReference type="InterPro" id="IPR005118">
    <property type="entry name" value="TRCF_C"/>
</dbReference>
<evidence type="ECO:0000256" key="12">
    <source>
        <dbReference type="ARBA" id="ARBA00070128"/>
    </source>
</evidence>
<dbReference type="SUPFAM" id="SSF141259">
    <property type="entry name" value="CarD-like"/>
    <property type="match status" value="1"/>
</dbReference>
<proteinExistence type="inferred from homology"/>
<dbReference type="InterPro" id="IPR037235">
    <property type="entry name" value="TRCF-like_C_D7"/>
</dbReference>
<comment type="similarity">
    <text evidence="11 13">In the C-terminal section; belongs to the helicase family. RecG subfamily.</text>
</comment>
<dbReference type="RefSeq" id="WP_327443284.1">
    <property type="nucleotide sequence ID" value="NZ_WHJC01000001.1"/>
</dbReference>
<dbReference type="SMART" id="SM00490">
    <property type="entry name" value="HELICc"/>
    <property type="match status" value="1"/>
</dbReference>
<evidence type="ECO:0000256" key="8">
    <source>
        <dbReference type="ARBA" id="ARBA00023125"/>
    </source>
</evidence>
<dbReference type="PANTHER" id="PTHR47964">
    <property type="entry name" value="ATP-DEPENDENT DNA HELICASE HOMOLOG RECG, CHLOROPLASTIC"/>
    <property type="match status" value="1"/>
</dbReference>